<evidence type="ECO:0000313" key="3">
    <source>
        <dbReference type="EMBL" id="SFE32870.1"/>
    </source>
</evidence>
<protein>
    <recommendedName>
        <fullName evidence="1">DUF5753 domain-containing protein</fullName>
    </recommendedName>
</protein>
<dbReference type="Proteomes" id="UP000236729">
    <property type="component" value="Unassembled WGS sequence"/>
</dbReference>
<dbReference type="AlphaFoldDB" id="A0A1H6DGE3"/>
<reference evidence="4 5" key="1">
    <citation type="submission" date="2016-10" db="EMBL/GenBank/DDBJ databases">
        <authorList>
            <person name="Varghese N."/>
            <person name="Submissions S."/>
        </authorList>
    </citation>
    <scope>NUCLEOTIDE SEQUENCE [LARGE SCALE GENOMIC DNA]</scope>
    <source>
        <strain evidence="5">ATCC 20501</strain>
        <strain evidence="3 4">CGMCC 4.3529</strain>
    </source>
</reference>
<accession>A0A1H6DGE3</accession>
<feature type="domain" description="DUF5753" evidence="1">
    <location>
        <begin position="1"/>
        <end position="92"/>
    </location>
</feature>
<proteinExistence type="predicted"/>
<evidence type="ECO:0000259" key="1">
    <source>
        <dbReference type="Pfam" id="PF19054"/>
    </source>
</evidence>
<dbReference type="Proteomes" id="UP000199690">
    <property type="component" value="Unassembled WGS sequence"/>
</dbReference>
<accession>A0A1I1ZR49</accession>
<dbReference type="Pfam" id="PF19054">
    <property type="entry name" value="DUF5753"/>
    <property type="match status" value="1"/>
</dbReference>
<dbReference type="InterPro" id="IPR043917">
    <property type="entry name" value="DUF5753"/>
</dbReference>
<evidence type="ECO:0000313" key="4">
    <source>
        <dbReference type="Proteomes" id="UP000199690"/>
    </source>
</evidence>
<keyword evidence="4" id="KW-1185">Reference proteome</keyword>
<dbReference type="EMBL" id="FOME01000010">
    <property type="protein sequence ID" value="SFE32870.1"/>
    <property type="molecule type" value="Genomic_DNA"/>
</dbReference>
<dbReference type="EMBL" id="FNVB01000006">
    <property type="protein sequence ID" value="SEG83676.1"/>
    <property type="molecule type" value="Genomic_DNA"/>
</dbReference>
<sequence>MIEQLTHLNDCCARENVTVQVLPFSLGAYGTMSGGFTIISYTDPDDPPAVYLDYVAGGAWVENANDVQHFAEMFSEIATSALSTDESADLIRDQAKALG</sequence>
<evidence type="ECO:0000313" key="5">
    <source>
        <dbReference type="Proteomes" id="UP000236729"/>
    </source>
</evidence>
<reference evidence="2" key="2">
    <citation type="submission" date="2016-10" db="EMBL/GenBank/DDBJ databases">
        <authorList>
            <person name="de Groot N.N."/>
        </authorList>
    </citation>
    <scope>NUCLEOTIDE SEQUENCE [LARGE SCALE GENOMIC DNA]</scope>
    <source>
        <strain evidence="2">ATCC 20501</strain>
    </source>
</reference>
<gene>
    <name evidence="2" type="ORF">SAMN02982929_04304</name>
    <name evidence="3" type="ORF">SAMN05216506_110221</name>
</gene>
<organism evidence="2 5">
    <name type="scientific">Saccharopolyspora kobensis</name>
    <dbReference type="NCBI Taxonomy" id="146035"/>
    <lineage>
        <taxon>Bacteria</taxon>
        <taxon>Bacillati</taxon>
        <taxon>Actinomycetota</taxon>
        <taxon>Actinomycetes</taxon>
        <taxon>Pseudonocardiales</taxon>
        <taxon>Pseudonocardiaceae</taxon>
        <taxon>Saccharopolyspora</taxon>
    </lineage>
</organism>
<evidence type="ECO:0000313" key="2">
    <source>
        <dbReference type="EMBL" id="SEG83676.1"/>
    </source>
</evidence>
<name>A0A1H6DGE3_9PSEU</name>